<evidence type="ECO:0000313" key="2">
    <source>
        <dbReference type="EMBL" id="MBP0615827.1"/>
    </source>
</evidence>
<keyword evidence="3" id="KW-1185">Reference proteome</keyword>
<evidence type="ECO:0000259" key="1">
    <source>
        <dbReference type="Pfam" id="PF01636"/>
    </source>
</evidence>
<comment type="caution">
    <text evidence="2">The sequence shown here is derived from an EMBL/GenBank/DDBJ whole genome shotgun (WGS) entry which is preliminary data.</text>
</comment>
<dbReference type="Pfam" id="PF01636">
    <property type="entry name" value="APH"/>
    <property type="match status" value="1"/>
</dbReference>
<accession>A0ABS4BGE1</accession>
<proteinExistence type="predicted"/>
<sequence length="480" mass="52984">MLDRLALDCGWSRETHGGVSVLVAGSNPEKYAALALRLGAASVHMLAPKSVSDARVRVMAERLGIPFVRSIGGPRQIADMPPSFVVVMSDPSWLGKTEPLMTERLKACLKVMRGRVFVRCDRARPALLAGRIFRTSLTKSARAVECGEILARLFHNVLMVRRPTPNAGDIWYRAEVSREAARVLSAIKHATPLDIGLSKGLNYIELVSVAGELKALKVVPRDSPIARLDDATFDQLMQTLSGVEPSILSRPEPIGPHYRGRGLDGLARLLVPYIDIDDTSKIDDATVLECLLKLRQVLRAAQESHVHGLREVSDRIPPFSLDEITDQARQTFEGLGLAEICRAAAIRMADYDRSLEDCVIHGDPHWGNIVKDKSGRYQFIDLDLMRTGTAFSDLLMGAATLDGPIEAMADALLRLEEEEGRLATRFDFDFTIMQFVGWLVVDKYQGWDTAPDKLRTVSEAIRKLDLLAQTRAGDPLDGGR</sequence>
<dbReference type="Gene3D" id="1.10.510.10">
    <property type="entry name" value="Transferase(Phosphotransferase) domain 1"/>
    <property type="match status" value="1"/>
</dbReference>
<feature type="domain" description="Aminoglycoside phosphotransferase" evidence="1">
    <location>
        <begin position="232"/>
        <end position="412"/>
    </location>
</feature>
<dbReference type="InterPro" id="IPR002575">
    <property type="entry name" value="Aminoglycoside_PTrfase"/>
</dbReference>
<gene>
    <name evidence="2" type="ORF">J6595_09570</name>
</gene>
<dbReference type="Proteomes" id="UP000678276">
    <property type="component" value="Unassembled WGS sequence"/>
</dbReference>
<dbReference type="EMBL" id="JAGJCF010000005">
    <property type="protein sequence ID" value="MBP0615827.1"/>
    <property type="molecule type" value="Genomic_DNA"/>
</dbReference>
<reference evidence="2 3" key="1">
    <citation type="submission" date="2021-04" db="EMBL/GenBank/DDBJ databases">
        <title>Whole genome sequence of Jiella sp. KSK16Y-1.</title>
        <authorList>
            <person name="Tuo L."/>
        </authorList>
    </citation>
    <scope>NUCLEOTIDE SEQUENCE [LARGE SCALE GENOMIC DNA]</scope>
    <source>
        <strain evidence="2 3">KSK16Y-1</strain>
    </source>
</reference>
<protein>
    <submittedName>
        <fullName evidence="2">Phosphotransferase</fullName>
    </submittedName>
</protein>
<name>A0ABS4BGE1_9HYPH</name>
<dbReference type="SUPFAM" id="SSF56112">
    <property type="entry name" value="Protein kinase-like (PK-like)"/>
    <property type="match status" value="1"/>
</dbReference>
<dbReference type="InterPro" id="IPR011009">
    <property type="entry name" value="Kinase-like_dom_sf"/>
</dbReference>
<evidence type="ECO:0000313" key="3">
    <source>
        <dbReference type="Proteomes" id="UP000678276"/>
    </source>
</evidence>
<organism evidence="2 3">
    <name type="scientific">Jiella mangrovi</name>
    <dbReference type="NCBI Taxonomy" id="2821407"/>
    <lineage>
        <taxon>Bacteria</taxon>
        <taxon>Pseudomonadati</taxon>
        <taxon>Pseudomonadota</taxon>
        <taxon>Alphaproteobacteria</taxon>
        <taxon>Hyphomicrobiales</taxon>
        <taxon>Aurantimonadaceae</taxon>
        <taxon>Jiella</taxon>
    </lineage>
</organism>